<keyword evidence="3 7" id="KW-0547">Nucleotide-binding</keyword>
<feature type="active site" description="Proton acceptor" evidence="8">
    <location>
        <position position="186"/>
    </location>
</feature>
<evidence type="ECO:0000256" key="9">
    <source>
        <dbReference type="PIRSR" id="PIRSR000706-2"/>
    </source>
</evidence>
<dbReference type="NCBIfam" id="NF033068">
    <property type="entry name" value="APH_3p"/>
    <property type="match status" value="1"/>
</dbReference>
<evidence type="ECO:0000256" key="6">
    <source>
        <dbReference type="ARBA" id="ARBA00023251"/>
    </source>
</evidence>
<dbReference type="OrthoDB" id="3806873at2"/>
<evidence type="ECO:0000256" key="4">
    <source>
        <dbReference type="ARBA" id="ARBA00022777"/>
    </source>
</evidence>
<protein>
    <recommendedName>
        <fullName evidence="10">Aminoglycoside phosphotransferase domain-containing protein</fullName>
    </recommendedName>
</protein>
<evidence type="ECO:0000256" key="5">
    <source>
        <dbReference type="ARBA" id="ARBA00022840"/>
    </source>
</evidence>
<dbReference type="Gene3D" id="3.90.1200.10">
    <property type="match status" value="1"/>
</dbReference>
<keyword evidence="2 7" id="KW-0808">Transferase</keyword>
<dbReference type="GO" id="GO:0016301">
    <property type="term" value="F:kinase activity"/>
    <property type="evidence" value="ECO:0007669"/>
    <property type="project" value="UniProtKB-KW"/>
</dbReference>
<dbReference type="InterPro" id="IPR002575">
    <property type="entry name" value="Aminoglycoside_PTrfase"/>
</dbReference>
<evidence type="ECO:0000313" key="11">
    <source>
        <dbReference type="EMBL" id="OPC84526.1"/>
    </source>
</evidence>
<comment type="similarity">
    <text evidence="1 7">Belongs to the aminoglycoside phosphotransferase family.</text>
</comment>
<dbReference type="AlphaFoldDB" id="A0A1T3P638"/>
<evidence type="ECO:0000259" key="10">
    <source>
        <dbReference type="Pfam" id="PF01636"/>
    </source>
</evidence>
<dbReference type="InterPro" id="IPR024165">
    <property type="entry name" value="Kan/Strep_kinase"/>
</dbReference>
<dbReference type="Proteomes" id="UP000190037">
    <property type="component" value="Unassembled WGS sequence"/>
</dbReference>
<keyword evidence="12" id="KW-1185">Reference proteome</keyword>
<evidence type="ECO:0000256" key="3">
    <source>
        <dbReference type="ARBA" id="ARBA00022741"/>
    </source>
</evidence>
<dbReference type="SUPFAM" id="SSF56112">
    <property type="entry name" value="Protein kinase-like (PK-like)"/>
    <property type="match status" value="1"/>
</dbReference>
<dbReference type="GO" id="GO:0046677">
    <property type="term" value="P:response to antibiotic"/>
    <property type="evidence" value="ECO:0007669"/>
    <property type="project" value="UniProtKB-KW"/>
</dbReference>
<dbReference type="CDD" id="cd05150">
    <property type="entry name" value="APH"/>
    <property type="match status" value="1"/>
</dbReference>
<dbReference type="Pfam" id="PF01636">
    <property type="entry name" value="APH"/>
    <property type="match status" value="1"/>
</dbReference>
<dbReference type="InterPro" id="IPR051678">
    <property type="entry name" value="AGP_Transferase"/>
</dbReference>
<keyword evidence="9" id="KW-0479">Metal-binding</keyword>
<dbReference type="Gene3D" id="3.30.200.20">
    <property type="entry name" value="Phosphorylase Kinase, domain 1"/>
    <property type="match status" value="1"/>
</dbReference>
<dbReference type="STRING" id="159449.B4N89_29590"/>
<proteinExistence type="inferred from homology"/>
<evidence type="ECO:0000256" key="1">
    <source>
        <dbReference type="ARBA" id="ARBA00006219"/>
    </source>
</evidence>
<evidence type="ECO:0000256" key="2">
    <source>
        <dbReference type="ARBA" id="ARBA00022679"/>
    </source>
</evidence>
<keyword evidence="5 7" id="KW-0067">ATP-binding</keyword>
<keyword evidence="4 7" id="KW-0418">Kinase</keyword>
<comment type="caution">
    <text evidence="11">The sequence shown here is derived from an EMBL/GenBank/DDBJ whole genome shotgun (WGS) entry which is preliminary data.</text>
</comment>
<dbReference type="PANTHER" id="PTHR21310:SF41">
    <property type="entry name" value="3'-PHOSPHOTRANSFERASE, PUTATIVE-RELATED"/>
    <property type="match status" value="1"/>
</dbReference>
<dbReference type="PIRSF" id="PIRSF000706">
    <property type="entry name" value="Kanamycin_kin"/>
    <property type="match status" value="1"/>
</dbReference>
<dbReference type="GO" id="GO:0046872">
    <property type="term" value="F:metal ion binding"/>
    <property type="evidence" value="ECO:0007669"/>
    <property type="project" value="UniProtKB-KW"/>
</dbReference>
<sequence>MRDDLRRRFAAYTREPVTDGMSGAGVYRLRGRGGEELYLKIGTPNEHPDSGFHISAEAARGIWAAKQGLPVAEILDHEVDDAGGWLLTRAVAGRSAADRWPAERRDAVVDALADLARDLHRLPVADCPFDRTLAVTVPAAEQAIAAGLVDLDDLDEDRAGHTGAELLAELLATVPPTEDLVVGHGDYCPPNVLLDPDTARVTGLIDLGRLGRTDRHADPALLTRSLLDDDHGQYSAEHAARFLARYDPEDTLAPQRLRFYRLLDEFC</sequence>
<evidence type="ECO:0000256" key="7">
    <source>
        <dbReference type="PIRNR" id="PIRNR000706"/>
    </source>
</evidence>
<dbReference type="RefSeq" id="WP_078978824.1">
    <property type="nucleotide sequence ID" value="NZ_MWQN01000001.1"/>
</dbReference>
<accession>A0A1T3P638</accession>
<name>A0A1T3P638_9ACTN</name>
<feature type="binding site" evidence="9">
    <location>
        <position position="191"/>
    </location>
    <ligand>
        <name>Mg(2+)</name>
        <dbReference type="ChEBI" id="CHEBI:18420"/>
    </ligand>
</feature>
<organism evidence="11 12">
    <name type="scientific">Embleya scabrispora</name>
    <dbReference type="NCBI Taxonomy" id="159449"/>
    <lineage>
        <taxon>Bacteria</taxon>
        <taxon>Bacillati</taxon>
        <taxon>Actinomycetota</taxon>
        <taxon>Actinomycetes</taxon>
        <taxon>Kitasatosporales</taxon>
        <taxon>Streptomycetaceae</taxon>
        <taxon>Embleya</taxon>
    </lineage>
</organism>
<dbReference type="GO" id="GO:0016773">
    <property type="term" value="F:phosphotransferase activity, alcohol group as acceptor"/>
    <property type="evidence" value="ECO:0007669"/>
    <property type="project" value="InterPro"/>
</dbReference>
<dbReference type="PANTHER" id="PTHR21310">
    <property type="entry name" value="AMINOGLYCOSIDE PHOSPHOTRANSFERASE-RELATED-RELATED"/>
    <property type="match status" value="1"/>
</dbReference>
<dbReference type="EMBL" id="MWQN01000001">
    <property type="protein sequence ID" value="OPC84526.1"/>
    <property type="molecule type" value="Genomic_DNA"/>
</dbReference>
<keyword evidence="9" id="KW-0460">Magnesium</keyword>
<feature type="domain" description="Aminoglycoside phosphotransferase" evidence="10">
    <location>
        <begin position="15"/>
        <end position="247"/>
    </location>
</feature>
<feature type="binding site" evidence="9">
    <location>
        <position position="206"/>
    </location>
    <ligand>
        <name>Mg(2+)</name>
        <dbReference type="ChEBI" id="CHEBI:18420"/>
    </ligand>
</feature>
<reference evidence="11 12" key="1">
    <citation type="submission" date="2017-03" db="EMBL/GenBank/DDBJ databases">
        <title>Draft genome sequence of Streptomyces scabrisporus NF3, endophyte isolated from Amphipterygium adstringens.</title>
        <authorList>
            <person name="Vazquez M."/>
            <person name="Ceapa C.D."/>
            <person name="Rodriguez Luna D."/>
            <person name="Sanchez Esquivel S."/>
        </authorList>
    </citation>
    <scope>NUCLEOTIDE SEQUENCE [LARGE SCALE GENOMIC DNA]</scope>
    <source>
        <strain evidence="11 12">NF3</strain>
    </source>
</reference>
<evidence type="ECO:0000313" key="12">
    <source>
        <dbReference type="Proteomes" id="UP000190037"/>
    </source>
</evidence>
<gene>
    <name evidence="11" type="ORF">B4N89_29590</name>
</gene>
<evidence type="ECO:0000256" key="8">
    <source>
        <dbReference type="PIRSR" id="PIRSR000706-1"/>
    </source>
</evidence>
<keyword evidence="6 7" id="KW-0046">Antibiotic resistance</keyword>
<dbReference type="InterPro" id="IPR011009">
    <property type="entry name" value="Kinase-like_dom_sf"/>
</dbReference>
<dbReference type="GO" id="GO:0005524">
    <property type="term" value="F:ATP binding"/>
    <property type="evidence" value="ECO:0007669"/>
    <property type="project" value="UniProtKB-KW"/>
</dbReference>